<dbReference type="EMBL" id="KB008052">
    <property type="protein sequence ID" value="ELR14466.1"/>
    <property type="molecule type" value="Genomic_DNA"/>
</dbReference>
<organism evidence="2 3">
    <name type="scientific">Acanthamoeba castellanii (strain ATCC 30010 / Neff)</name>
    <dbReference type="NCBI Taxonomy" id="1257118"/>
    <lineage>
        <taxon>Eukaryota</taxon>
        <taxon>Amoebozoa</taxon>
        <taxon>Discosea</taxon>
        <taxon>Longamoebia</taxon>
        <taxon>Centramoebida</taxon>
        <taxon>Acanthamoebidae</taxon>
        <taxon>Acanthamoeba</taxon>
    </lineage>
</organism>
<dbReference type="VEuPathDB" id="AmoebaDB:ACA1_191860"/>
<evidence type="ECO:0000313" key="3">
    <source>
        <dbReference type="Proteomes" id="UP000011083"/>
    </source>
</evidence>
<protein>
    <submittedName>
        <fullName evidence="2">Uncharacterized protein</fullName>
    </submittedName>
</protein>
<feature type="region of interest" description="Disordered" evidence="1">
    <location>
        <begin position="70"/>
        <end position="109"/>
    </location>
</feature>
<reference evidence="2 3" key="1">
    <citation type="journal article" date="2013" name="Genome Biol.">
        <title>Genome of Acanthamoeba castellanii highlights extensive lateral gene transfer and early evolution of tyrosine kinase signaling.</title>
        <authorList>
            <person name="Clarke M."/>
            <person name="Lohan A.J."/>
            <person name="Liu B."/>
            <person name="Lagkouvardos I."/>
            <person name="Roy S."/>
            <person name="Zafar N."/>
            <person name="Bertelli C."/>
            <person name="Schilde C."/>
            <person name="Kianianmomeni A."/>
            <person name="Burglin T.R."/>
            <person name="Frech C."/>
            <person name="Turcotte B."/>
            <person name="Kopec K.O."/>
            <person name="Synnott J.M."/>
            <person name="Choo C."/>
            <person name="Paponov I."/>
            <person name="Finkler A."/>
            <person name="Soon Heng Tan C."/>
            <person name="Hutchins A.P."/>
            <person name="Weinmeier T."/>
            <person name="Rattei T."/>
            <person name="Chu J.S."/>
            <person name="Gimenez G."/>
            <person name="Irimia M."/>
            <person name="Rigden D.J."/>
            <person name="Fitzpatrick D.A."/>
            <person name="Lorenzo-Morales J."/>
            <person name="Bateman A."/>
            <person name="Chiu C.H."/>
            <person name="Tang P."/>
            <person name="Hegemann P."/>
            <person name="Fromm H."/>
            <person name="Raoult D."/>
            <person name="Greub G."/>
            <person name="Miranda-Saavedra D."/>
            <person name="Chen N."/>
            <person name="Nash P."/>
            <person name="Ginger M.L."/>
            <person name="Horn M."/>
            <person name="Schaap P."/>
            <person name="Caler L."/>
            <person name="Loftus B."/>
        </authorList>
    </citation>
    <scope>NUCLEOTIDE SEQUENCE [LARGE SCALE GENOMIC DNA]</scope>
    <source>
        <strain evidence="2 3">Neff</strain>
    </source>
</reference>
<dbReference type="AlphaFoldDB" id="L8GQQ6"/>
<dbReference type="RefSeq" id="XP_004336479.1">
    <property type="nucleotide sequence ID" value="XM_004336431.1"/>
</dbReference>
<evidence type="ECO:0000313" key="2">
    <source>
        <dbReference type="EMBL" id="ELR14466.1"/>
    </source>
</evidence>
<dbReference type="Proteomes" id="UP000011083">
    <property type="component" value="Unassembled WGS sequence"/>
</dbReference>
<evidence type="ECO:0000256" key="1">
    <source>
        <dbReference type="SAM" id="MobiDB-lite"/>
    </source>
</evidence>
<proteinExistence type="predicted"/>
<dbReference type="GeneID" id="14915080"/>
<feature type="compositionally biased region" description="Basic and acidic residues" evidence="1">
    <location>
        <begin position="169"/>
        <end position="185"/>
    </location>
</feature>
<sequence>MTGALSRWGFDVGRAGFAPQVQATLAAICAYVPLQEALREAIQANRERDSLSLAEGVMSSIAKGALPQDSAEDCRSWAGGPSHTDEDRDGCHTEKGKEREGRPSSLREEVESACSATSLRDYDHYKLKTHSFNEYRSEQDIASLLQVEEELNGSGHADDWRETSIGARSDVRSREDIHDGGRGHAGEPGAVDDESWMFSAVTVVSLGFLYVGNKEVYRTALQSEMVKAAVALSQVWAASGEFGATAQ</sequence>
<accession>L8GQQ6</accession>
<keyword evidence="3" id="KW-1185">Reference proteome</keyword>
<gene>
    <name evidence="2" type="ORF">ACA1_191860</name>
</gene>
<feature type="region of interest" description="Disordered" evidence="1">
    <location>
        <begin position="153"/>
        <end position="191"/>
    </location>
</feature>
<feature type="compositionally biased region" description="Basic and acidic residues" evidence="1">
    <location>
        <begin position="83"/>
        <end position="109"/>
    </location>
</feature>
<name>L8GQQ6_ACACF</name>
<dbReference type="KEGG" id="acan:ACA1_191860"/>